<gene>
    <name evidence="2" type="ORF">DLD82_12625</name>
</gene>
<comment type="caution">
    <text evidence="2">The sequence shown here is derived from an EMBL/GenBank/DDBJ whole genome shotgun (WGS) entry which is preliminary data.</text>
</comment>
<dbReference type="GeneID" id="97608347"/>
<dbReference type="Gene3D" id="1.20.120.20">
    <property type="entry name" value="Apolipoprotein"/>
    <property type="match status" value="1"/>
</dbReference>
<protein>
    <recommendedName>
        <fullName evidence="1">RCK C-terminal domain-containing protein</fullName>
    </recommendedName>
</protein>
<name>A0A2V2N1I2_9EURY</name>
<dbReference type="Proteomes" id="UP000245934">
    <property type="component" value="Unassembled WGS sequence"/>
</dbReference>
<dbReference type="InterPro" id="IPR036721">
    <property type="entry name" value="RCK_C_sf"/>
</dbReference>
<evidence type="ECO:0000313" key="3">
    <source>
        <dbReference type="Proteomes" id="UP000245934"/>
    </source>
</evidence>
<dbReference type="PROSITE" id="PS51202">
    <property type="entry name" value="RCK_C"/>
    <property type="match status" value="1"/>
</dbReference>
<dbReference type="OrthoDB" id="116581at2157"/>
<dbReference type="AlphaFoldDB" id="A0A2V2N1I2"/>
<keyword evidence="3" id="KW-1185">Reference proteome</keyword>
<proteinExistence type="predicted"/>
<sequence>MEEVTLQAVKRAMPGHGRARIHQKLLSILGVDDQTEVEVSTKAGATLTLTVFADDLVEDGTIRISGEDLKKLDMPDGGQVTVKRKIPLDEQIKIAAGAATEQIKGGAHELGTKITDTAEKFQKGASETAQQVEIKAKELSEKVKTETKPIGDKISQAAKSSADAIRDKLPIGKMSPKIEKALSGLSADDARNIRNLLSSGEGICEVSQVAFASGRTVGNLTMPPETKIIAIQRKDQLVAVSPDTLLKDGDVAYIKGPEDAVGFVTRMLEG</sequence>
<accession>A0A2V2N1I2</accession>
<organism evidence="2 3">
    <name type="scientific">Methanospirillum stamsii</name>
    <dbReference type="NCBI Taxonomy" id="1277351"/>
    <lineage>
        <taxon>Archaea</taxon>
        <taxon>Methanobacteriati</taxon>
        <taxon>Methanobacteriota</taxon>
        <taxon>Stenosarchaea group</taxon>
        <taxon>Methanomicrobia</taxon>
        <taxon>Methanomicrobiales</taxon>
        <taxon>Methanospirillaceae</taxon>
        <taxon>Methanospirillum</taxon>
    </lineage>
</organism>
<evidence type="ECO:0000313" key="2">
    <source>
        <dbReference type="EMBL" id="PWR72425.1"/>
    </source>
</evidence>
<feature type="domain" description="RCK C-terminal" evidence="1">
    <location>
        <begin position="191"/>
        <end position="270"/>
    </location>
</feature>
<dbReference type="InterPro" id="IPR006037">
    <property type="entry name" value="RCK_C"/>
</dbReference>
<reference evidence="2 3" key="1">
    <citation type="submission" date="2018-05" db="EMBL/GenBank/DDBJ databases">
        <title>Draft genome of Methanospirillum stamsii Pt1.</title>
        <authorList>
            <person name="Dueholm M.S."/>
            <person name="Nielsen P.H."/>
            <person name="Bakmann L.F."/>
            <person name="Otzen D.E."/>
        </authorList>
    </citation>
    <scope>NUCLEOTIDE SEQUENCE [LARGE SCALE GENOMIC DNA]</scope>
    <source>
        <strain evidence="2 3">Pt1</strain>
    </source>
</reference>
<dbReference type="Gene3D" id="3.30.70.1450">
    <property type="entry name" value="Regulator of K+ conductance, C-terminal domain"/>
    <property type="match status" value="1"/>
</dbReference>
<dbReference type="GO" id="GO:0006813">
    <property type="term" value="P:potassium ion transport"/>
    <property type="evidence" value="ECO:0007669"/>
    <property type="project" value="InterPro"/>
</dbReference>
<evidence type="ECO:0000259" key="1">
    <source>
        <dbReference type="PROSITE" id="PS51202"/>
    </source>
</evidence>
<dbReference type="GO" id="GO:0008324">
    <property type="term" value="F:monoatomic cation transmembrane transporter activity"/>
    <property type="evidence" value="ECO:0007669"/>
    <property type="project" value="InterPro"/>
</dbReference>
<dbReference type="EMBL" id="QGMZ01000027">
    <property type="protein sequence ID" value="PWR72425.1"/>
    <property type="molecule type" value="Genomic_DNA"/>
</dbReference>
<dbReference type="RefSeq" id="WP_109941485.1">
    <property type="nucleotide sequence ID" value="NZ_CP176366.1"/>
</dbReference>
<dbReference type="SUPFAM" id="SSF116726">
    <property type="entry name" value="TrkA C-terminal domain-like"/>
    <property type="match status" value="1"/>
</dbReference>